<feature type="domain" description="AB hydrolase-1" evidence="5">
    <location>
        <begin position="64"/>
        <end position="368"/>
    </location>
</feature>
<evidence type="ECO:0000256" key="3">
    <source>
        <dbReference type="PIRSR" id="PIRSR000443-1"/>
    </source>
</evidence>
<comment type="pathway">
    <text evidence="2">Amino-acid biosynthesis; L-methionine biosynthesis via de novo pathway; O-acetyl-L-homoserine from L-homoserine: step 1/1.</text>
</comment>
<comment type="function">
    <text evidence="2">Transfers an acetyl group from acetyl-CoA to L-homoserine, forming acetyl-L-homoserine.</text>
</comment>
<dbReference type="EC" id="2.3.1.31" evidence="2"/>
<keyword evidence="2" id="KW-0028">Amino-acid biosynthesis</keyword>
<feature type="compositionally biased region" description="Basic and acidic residues" evidence="4">
    <location>
        <begin position="18"/>
        <end position="29"/>
    </location>
</feature>
<dbReference type="NCBIfam" id="NF001209">
    <property type="entry name" value="PRK00175.1"/>
    <property type="match status" value="1"/>
</dbReference>
<dbReference type="InterPro" id="IPR008220">
    <property type="entry name" value="HAT_MetX-like"/>
</dbReference>
<dbReference type="PANTHER" id="PTHR32268:SF11">
    <property type="entry name" value="HOMOSERINE O-ACETYLTRANSFERASE"/>
    <property type="match status" value="1"/>
</dbReference>
<feature type="active site" evidence="2 3">
    <location>
        <position position="364"/>
    </location>
</feature>
<accession>A0AAU2W654</accession>
<dbReference type="GO" id="GO:0005737">
    <property type="term" value="C:cytoplasm"/>
    <property type="evidence" value="ECO:0007669"/>
    <property type="project" value="UniProtKB-SubCell"/>
</dbReference>
<name>A0AAU2W654_9ACTN</name>
<comment type="subcellular location">
    <subcellularLocation>
        <location evidence="2">Cytoplasm</location>
    </subcellularLocation>
</comment>
<keyword evidence="1 2" id="KW-0808">Transferase</keyword>
<dbReference type="GO" id="GO:0009092">
    <property type="term" value="P:homoserine metabolic process"/>
    <property type="evidence" value="ECO:0007669"/>
    <property type="project" value="TreeGrafter"/>
</dbReference>
<feature type="binding site" evidence="2">
    <location>
        <position position="241"/>
    </location>
    <ligand>
        <name>substrate</name>
    </ligand>
</feature>
<dbReference type="GO" id="GO:0009086">
    <property type="term" value="P:methionine biosynthetic process"/>
    <property type="evidence" value="ECO:0007669"/>
    <property type="project" value="UniProtKB-UniRule"/>
</dbReference>
<evidence type="ECO:0000256" key="2">
    <source>
        <dbReference type="HAMAP-Rule" id="MF_00296"/>
    </source>
</evidence>
<evidence type="ECO:0000259" key="5">
    <source>
        <dbReference type="Pfam" id="PF00561"/>
    </source>
</evidence>
<dbReference type="AlphaFoldDB" id="A0AAU2W654"/>
<comment type="similarity">
    <text evidence="2">Belongs to the AB hydrolase superfamily. MetX family.</text>
</comment>
<evidence type="ECO:0000313" key="6">
    <source>
        <dbReference type="EMBL" id="WTW74139.1"/>
    </source>
</evidence>
<comment type="subunit">
    <text evidence="2">Homodimer.</text>
</comment>
<protein>
    <recommendedName>
        <fullName evidence="2">Homoserine O-acetyltransferase</fullName>
        <shortName evidence="2">HAT</shortName>
        <ecNumber evidence="2">2.3.1.31</ecNumber>
    </recommendedName>
    <alternativeName>
        <fullName evidence="2">Homoserine transacetylase</fullName>
        <shortName evidence="2">HTA</shortName>
    </alternativeName>
</protein>
<keyword evidence="2" id="KW-0486">Methionine biosynthesis</keyword>
<gene>
    <name evidence="2" type="primary">metXA</name>
    <name evidence="6" type="ORF">OG398_37095</name>
</gene>
<dbReference type="PIRSF" id="PIRSF000443">
    <property type="entry name" value="Homoser_Ac_trans"/>
    <property type="match status" value="1"/>
</dbReference>
<sequence length="390" mass="41031">MNGTAPSTTLPLPPATGGRREGDPPGRRSWIRLDRALPLESGDELPGAQLAYETWGRRAADGSNAVLVLHALTGDSHVAGPAEPGHPTDGWWDALVGPGKALDTERWFVVAPNVLGGCQGSTGPSSTGPDGARWGGGFPRLTVRDQVAAEAALADALGIGRWAAVVGGSMGGMRALEWAVGRPERTGSLLVLAAPAAASAEQIAWGAVQISAIRSDPGWRGGHYHDAAPGEGPHRGLGLARRIAHITYRSEPELGSRFGGEAQPGEHPRHGGRYRVESYLDHHAAKLVHRFDAGSYVTLTEAMNGHDIGRGRGGTAQALRRARMPALIAGIDSDRLYPPFQQAELAALLPGADRARIVESPHGHDGFLIETVQVSALVRELLPVRPDPGH</sequence>
<dbReference type="Pfam" id="PF00561">
    <property type="entry name" value="Abhydrolase_1"/>
    <property type="match status" value="1"/>
</dbReference>
<keyword evidence="2" id="KW-0963">Cytoplasm</keyword>
<dbReference type="PANTHER" id="PTHR32268">
    <property type="entry name" value="HOMOSERINE O-ACETYLTRANSFERASE"/>
    <property type="match status" value="1"/>
</dbReference>
<dbReference type="HAMAP" id="MF_00296">
    <property type="entry name" value="MetX_acyltransf"/>
    <property type="match status" value="1"/>
</dbReference>
<dbReference type="Gene3D" id="3.40.50.1820">
    <property type="entry name" value="alpha/beta hydrolase"/>
    <property type="match status" value="1"/>
</dbReference>
<dbReference type="GO" id="GO:0004414">
    <property type="term" value="F:homoserine O-acetyltransferase activity"/>
    <property type="evidence" value="ECO:0007669"/>
    <property type="project" value="UniProtKB-UniRule"/>
</dbReference>
<comment type="catalytic activity">
    <reaction evidence="2">
        <text>L-homoserine + acetyl-CoA = O-acetyl-L-homoserine + CoA</text>
        <dbReference type="Rhea" id="RHEA:13701"/>
        <dbReference type="ChEBI" id="CHEBI:57287"/>
        <dbReference type="ChEBI" id="CHEBI:57288"/>
        <dbReference type="ChEBI" id="CHEBI:57476"/>
        <dbReference type="ChEBI" id="CHEBI:57716"/>
        <dbReference type="EC" id="2.3.1.31"/>
    </reaction>
</comment>
<dbReference type="InterPro" id="IPR029058">
    <property type="entry name" value="AB_hydrolase_fold"/>
</dbReference>
<feature type="compositionally biased region" description="Low complexity" evidence="4">
    <location>
        <begin position="1"/>
        <end position="10"/>
    </location>
</feature>
<dbReference type="SUPFAM" id="SSF53474">
    <property type="entry name" value="alpha/beta-Hydrolases"/>
    <property type="match status" value="1"/>
</dbReference>
<feature type="active site" description="Nucleophile" evidence="2 3">
    <location>
        <position position="169"/>
    </location>
</feature>
<dbReference type="NCBIfam" id="TIGR01392">
    <property type="entry name" value="homoserO_Ac_trn"/>
    <property type="match status" value="1"/>
</dbReference>
<feature type="active site" evidence="2 3">
    <location>
        <position position="334"/>
    </location>
</feature>
<proteinExistence type="inferred from homology"/>
<keyword evidence="2 6" id="KW-0012">Acyltransferase</keyword>
<feature type="binding site" evidence="2">
    <location>
        <position position="365"/>
    </location>
    <ligand>
        <name>substrate</name>
    </ligand>
</feature>
<reference evidence="6" key="1">
    <citation type="submission" date="2022-10" db="EMBL/GenBank/DDBJ databases">
        <title>The complete genomes of actinobacterial strains from the NBC collection.</title>
        <authorList>
            <person name="Joergensen T.S."/>
            <person name="Alvarez Arevalo M."/>
            <person name="Sterndorff E.B."/>
            <person name="Faurdal D."/>
            <person name="Vuksanovic O."/>
            <person name="Mourched A.-S."/>
            <person name="Charusanti P."/>
            <person name="Shaw S."/>
            <person name="Blin K."/>
            <person name="Weber T."/>
        </authorList>
    </citation>
    <scope>NUCLEOTIDE SEQUENCE</scope>
    <source>
        <strain evidence="6">NBC_00008</strain>
    </source>
</reference>
<evidence type="ECO:0000256" key="1">
    <source>
        <dbReference type="ARBA" id="ARBA00022679"/>
    </source>
</evidence>
<dbReference type="EMBL" id="CP108313">
    <property type="protein sequence ID" value="WTW74139.1"/>
    <property type="molecule type" value="Genomic_DNA"/>
</dbReference>
<feature type="region of interest" description="Disordered" evidence="4">
    <location>
        <begin position="1"/>
        <end position="29"/>
    </location>
</feature>
<organism evidence="6">
    <name type="scientific">Streptomyces sp. NBC_00008</name>
    <dbReference type="NCBI Taxonomy" id="2903610"/>
    <lineage>
        <taxon>Bacteria</taxon>
        <taxon>Bacillati</taxon>
        <taxon>Actinomycetota</taxon>
        <taxon>Actinomycetes</taxon>
        <taxon>Kitasatosporales</taxon>
        <taxon>Streptomycetaceae</taxon>
        <taxon>Streptomyces</taxon>
    </lineage>
</organism>
<dbReference type="InterPro" id="IPR000073">
    <property type="entry name" value="AB_hydrolase_1"/>
</dbReference>
<comment type="caution">
    <text evidence="2">Lacks conserved residue(s) required for the propagation of feature annotation.</text>
</comment>
<evidence type="ECO:0000256" key="4">
    <source>
        <dbReference type="SAM" id="MobiDB-lite"/>
    </source>
</evidence>